<dbReference type="RefSeq" id="WP_302119532.1">
    <property type="nucleotide sequence ID" value="NZ_SJPU01000002.1"/>
</dbReference>
<feature type="compositionally biased region" description="Polar residues" evidence="1">
    <location>
        <begin position="118"/>
        <end position="131"/>
    </location>
</feature>
<feature type="region of interest" description="Disordered" evidence="1">
    <location>
        <begin position="58"/>
        <end position="176"/>
    </location>
</feature>
<feature type="compositionally biased region" description="Polar residues" evidence="1">
    <location>
        <begin position="153"/>
        <end position="176"/>
    </location>
</feature>
<feature type="compositionally biased region" description="Pro residues" evidence="1">
    <location>
        <begin position="225"/>
        <end position="239"/>
    </location>
</feature>
<feature type="region of interest" description="Disordered" evidence="1">
    <location>
        <begin position="195"/>
        <end position="336"/>
    </location>
</feature>
<proteinExistence type="predicted"/>
<organism evidence="2 3">
    <name type="scientific">Allorhodopirellula heiligendammensis</name>
    <dbReference type="NCBI Taxonomy" id="2714739"/>
    <lineage>
        <taxon>Bacteria</taxon>
        <taxon>Pseudomonadati</taxon>
        <taxon>Planctomycetota</taxon>
        <taxon>Planctomycetia</taxon>
        <taxon>Pirellulales</taxon>
        <taxon>Pirellulaceae</taxon>
        <taxon>Allorhodopirellula</taxon>
    </lineage>
</organism>
<dbReference type="AlphaFoldDB" id="A0A5C6BY75"/>
<evidence type="ECO:0000313" key="3">
    <source>
        <dbReference type="Proteomes" id="UP000319908"/>
    </source>
</evidence>
<name>A0A5C6BY75_9BACT</name>
<feature type="compositionally biased region" description="Polar residues" evidence="1">
    <location>
        <begin position="75"/>
        <end position="84"/>
    </location>
</feature>
<protein>
    <submittedName>
        <fullName evidence="2">Uncharacterized protein</fullName>
    </submittedName>
</protein>
<evidence type="ECO:0000313" key="2">
    <source>
        <dbReference type="EMBL" id="TWU16762.1"/>
    </source>
</evidence>
<sequence length="765" mass="82882">MGCASPTLLGAGQTYATDEVSSAIESNEIDEVQIKVPTFRPTPTVQSVLGLLPGEYSEPVGTSIQLLPPAPLLSSDKSTASPTSGVPREEPAAAAAAKPVPPPMLVTQETAKLGKPQLSWQPRGSTLQPPTQHVAAQPTRRAAGEHAAGAANPDTTTEVTKNNLPSLQNAGQESMLTASRRGYPAWIEPEQAGVAANAAKADVGKADPSQDAWRPRGTATQPQPLRDPLPELAPPPKITPPSAVKKAVQGPITAPVEDDVITSRQATVGSGLPKRAPVQATPTQEKRPAWTTPSEQLPTLDELPDHPDPKISKPTAAKKTDAHDGNNEGVAEGPLDVDDWDGAAVREMKAPEDSAANLSTIDIQPLVIDTVETLRAAEDTADLRDIQGQQDRSIKGLYVPQKTSPKPSMGQTIRRDATGREKTHAGSGAVAELSPAIARLQQPILQTLRSFHARTEQADARSNWGMMHAIMVYGTDTRIIARRRNYSAIAWMAGNNVCRGNRLMTTERGNIKIREGTGLQGHQAQWLATLSLASVPANYPLYADNKRFTIEDLVQVEAAACEDGKELTFTLIGLAHYLDTNSTWEGVGGEQWDFERLIAAELDQPIVGAACGGTHRLMGFAHALRKRRLESEPIEGQWKRAEKFLDDFVQYSYTLQNRDGSFSTNWFESPEDNGDLSRKVQTTGHILEFLLTHLPDEEVVNDRVVSAVRFLTAAMRRVDMDDAGVGYRAHALRSLAMFHQRAYGTAPVYPPGQMAFGQHRNQHQR</sequence>
<dbReference type="Proteomes" id="UP000319908">
    <property type="component" value="Unassembled WGS sequence"/>
</dbReference>
<reference evidence="2 3" key="1">
    <citation type="journal article" date="2020" name="Antonie Van Leeuwenhoek">
        <title>Rhodopirellula heiligendammensis sp. nov., Rhodopirellula pilleata sp. nov., and Rhodopirellula solitaria sp. nov. isolated from natural or artificial marine surfaces in Northern Germany and California, USA, and emended description of the genus Rhodopirellula.</title>
        <authorList>
            <person name="Kallscheuer N."/>
            <person name="Wiegand S."/>
            <person name="Jogler M."/>
            <person name="Boedeker C."/>
            <person name="Peeters S.H."/>
            <person name="Rast P."/>
            <person name="Heuer A."/>
            <person name="Jetten M.S.M."/>
            <person name="Rohde M."/>
            <person name="Jogler C."/>
        </authorList>
    </citation>
    <scope>NUCLEOTIDE SEQUENCE [LARGE SCALE GENOMIC DNA]</scope>
    <source>
        <strain evidence="2 3">Poly21</strain>
    </source>
</reference>
<accession>A0A5C6BY75</accession>
<dbReference type="EMBL" id="SJPU01000002">
    <property type="protein sequence ID" value="TWU16762.1"/>
    <property type="molecule type" value="Genomic_DNA"/>
</dbReference>
<gene>
    <name evidence="2" type="ORF">Poly21_39680</name>
</gene>
<keyword evidence="3" id="KW-1185">Reference proteome</keyword>
<evidence type="ECO:0000256" key="1">
    <source>
        <dbReference type="SAM" id="MobiDB-lite"/>
    </source>
</evidence>
<comment type="caution">
    <text evidence="2">The sequence shown here is derived from an EMBL/GenBank/DDBJ whole genome shotgun (WGS) entry which is preliminary data.</text>
</comment>